<keyword evidence="6" id="KW-0175">Coiled coil</keyword>
<dbReference type="Pfam" id="PF08234">
    <property type="entry name" value="Spindle_Spc25"/>
    <property type="match status" value="1"/>
</dbReference>
<dbReference type="CDD" id="cd23784">
    <property type="entry name" value="RWD_Spc25"/>
    <property type="match status" value="1"/>
</dbReference>
<dbReference type="InterPro" id="IPR013255">
    <property type="entry name" value="Spc25_C"/>
</dbReference>
<evidence type="ECO:0000256" key="7">
    <source>
        <dbReference type="ARBA" id="ARBA00023306"/>
    </source>
</evidence>
<gene>
    <name evidence="12" type="ORF">DCAR_0624666</name>
</gene>
<keyword evidence="13" id="KW-1185">Reference proteome</keyword>
<dbReference type="EMBL" id="CP093348">
    <property type="protein sequence ID" value="WOH05252.1"/>
    <property type="molecule type" value="Genomic_DNA"/>
</dbReference>
<evidence type="ECO:0000256" key="8">
    <source>
        <dbReference type="ARBA" id="ARBA00023328"/>
    </source>
</evidence>
<comment type="function">
    <text evidence="9">Acts as a component of the essential kinetochore-associated NDC80 complex, which is required for chromosome segregation and spindle checkpoint activity.</text>
</comment>
<feature type="compositionally biased region" description="Polar residues" evidence="10">
    <location>
        <begin position="296"/>
        <end position="312"/>
    </location>
</feature>
<evidence type="ECO:0000256" key="1">
    <source>
        <dbReference type="ARBA" id="ARBA00004584"/>
    </source>
</evidence>
<evidence type="ECO:0000313" key="12">
    <source>
        <dbReference type="EMBL" id="WOH05252.1"/>
    </source>
</evidence>
<dbReference type="GO" id="GO:0051301">
    <property type="term" value="P:cell division"/>
    <property type="evidence" value="ECO:0007669"/>
    <property type="project" value="UniProtKB-UniRule"/>
</dbReference>
<feature type="region of interest" description="Disordered" evidence="10">
    <location>
        <begin position="250"/>
        <end position="322"/>
    </location>
</feature>
<reference evidence="12" key="1">
    <citation type="journal article" date="2016" name="Nat. Genet.">
        <title>A high-quality carrot genome assembly provides new insights into carotenoid accumulation and asterid genome evolution.</title>
        <authorList>
            <person name="Iorizzo M."/>
            <person name="Ellison S."/>
            <person name="Senalik D."/>
            <person name="Zeng P."/>
            <person name="Satapoomin P."/>
            <person name="Huang J."/>
            <person name="Bowman M."/>
            <person name="Iovene M."/>
            <person name="Sanseverino W."/>
            <person name="Cavagnaro P."/>
            <person name="Yildiz M."/>
            <person name="Macko-Podgorni A."/>
            <person name="Moranska E."/>
            <person name="Grzebelus E."/>
            <person name="Grzebelus D."/>
            <person name="Ashrafi H."/>
            <person name="Zheng Z."/>
            <person name="Cheng S."/>
            <person name="Spooner D."/>
            <person name="Van Deynze A."/>
            <person name="Simon P."/>
        </authorList>
    </citation>
    <scope>NUCLEOTIDE SEQUENCE</scope>
    <source>
        <tissue evidence="12">Leaf</tissue>
    </source>
</reference>
<dbReference type="GO" id="GO:0007059">
    <property type="term" value="P:chromosome segregation"/>
    <property type="evidence" value="ECO:0007669"/>
    <property type="project" value="InterPro"/>
</dbReference>
<dbReference type="Gene3D" id="3.30.457.50">
    <property type="entry name" value="Chromosome segregation protein Spc25"/>
    <property type="match status" value="1"/>
</dbReference>
<protein>
    <recommendedName>
        <fullName evidence="9">Kinetochore protein SPC25</fullName>
    </recommendedName>
</protein>
<dbReference type="GO" id="GO:0031262">
    <property type="term" value="C:Ndc80 complex"/>
    <property type="evidence" value="ECO:0007669"/>
    <property type="project" value="InterPro"/>
</dbReference>
<evidence type="ECO:0000256" key="6">
    <source>
        <dbReference type="ARBA" id="ARBA00023054"/>
    </source>
</evidence>
<feature type="domain" description="Chromosome segregation protein Spc25 C-terminal" evidence="11">
    <location>
        <begin position="160"/>
        <end position="226"/>
    </location>
</feature>
<name>A0AAF0XDY9_DAUCS</name>
<evidence type="ECO:0000256" key="5">
    <source>
        <dbReference type="ARBA" id="ARBA00022776"/>
    </source>
</evidence>
<comment type="subunit">
    <text evidence="9">Component of the NDC80 complex.</text>
</comment>
<proteinExistence type="inferred from homology"/>
<keyword evidence="5 9" id="KW-0498">Mitosis</keyword>
<dbReference type="InterPro" id="IPR045143">
    <property type="entry name" value="Spc25"/>
</dbReference>
<evidence type="ECO:0000256" key="2">
    <source>
        <dbReference type="ARBA" id="ARBA00006379"/>
    </source>
</evidence>
<evidence type="ECO:0000256" key="10">
    <source>
        <dbReference type="SAM" id="MobiDB-lite"/>
    </source>
</evidence>
<organism evidence="12 13">
    <name type="scientific">Daucus carota subsp. sativus</name>
    <name type="common">Carrot</name>
    <dbReference type="NCBI Taxonomy" id="79200"/>
    <lineage>
        <taxon>Eukaryota</taxon>
        <taxon>Viridiplantae</taxon>
        <taxon>Streptophyta</taxon>
        <taxon>Embryophyta</taxon>
        <taxon>Tracheophyta</taxon>
        <taxon>Spermatophyta</taxon>
        <taxon>Magnoliopsida</taxon>
        <taxon>eudicotyledons</taxon>
        <taxon>Gunneridae</taxon>
        <taxon>Pentapetalae</taxon>
        <taxon>asterids</taxon>
        <taxon>campanulids</taxon>
        <taxon>Apiales</taxon>
        <taxon>Apiaceae</taxon>
        <taxon>Apioideae</taxon>
        <taxon>Scandiceae</taxon>
        <taxon>Daucinae</taxon>
        <taxon>Daucus</taxon>
        <taxon>Daucus sect. Daucus</taxon>
    </lineage>
</organism>
<feature type="compositionally biased region" description="Polar residues" evidence="10">
    <location>
        <begin position="250"/>
        <end position="266"/>
    </location>
</feature>
<evidence type="ECO:0000313" key="13">
    <source>
        <dbReference type="Proteomes" id="UP000077755"/>
    </source>
</evidence>
<keyword evidence="3 9" id="KW-0158">Chromosome</keyword>
<evidence type="ECO:0000256" key="4">
    <source>
        <dbReference type="ARBA" id="ARBA00022618"/>
    </source>
</evidence>
<evidence type="ECO:0000256" key="3">
    <source>
        <dbReference type="ARBA" id="ARBA00022454"/>
    </source>
</evidence>
<keyword evidence="9" id="KW-0539">Nucleus</keyword>
<sequence length="322" mass="36747">MGDKSVRSEMEELRLKCEKDIQLHHHSTLASLQSFRKSLESQSSIAQSTFQNQAKLGKLKAQLRAAEDDFVKALALKTRKEAKRMAMMDSMVATKERVDKLKRLVEERKSRKDEYAEIISRQSKVLSACEEKCKDSECKEQIEEAISWYNRVLGFRIECGHGIKFVFNKINPNDPKEEYYFTVRHENDVYSLLDCDPYLNDTKELITELNKSNGLFQFVRTMRKKFEATTCGTNPNYVTVGQDTSTISASAPVSSISTGSRSQSPVKQKALQAGDNDRLPKKVNRGKGRLSDIKSPENSSVRRSPRLMNNCSHVKKDVLHRK</sequence>
<keyword evidence="8 9" id="KW-0137">Centromere</keyword>
<dbReference type="FunFam" id="3.30.457.50:FF:000001">
    <property type="entry name" value="Probable kinetochore protein spc25"/>
    <property type="match status" value="1"/>
</dbReference>
<dbReference type="GO" id="GO:0005634">
    <property type="term" value="C:nucleus"/>
    <property type="evidence" value="ECO:0007669"/>
    <property type="project" value="UniProtKB-SubCell"/>
</dbReference>
<comment type="subcellular location">
    <subcellularLocation>
        <location evidence="1">Chromosome</location>
        <location evidence="1">Centromere</location>
    </subcellularLocation>
    <subcellularLocation>
        <location evidence="9">Nucleus</location>
    </subcellularLocation>
    <subcellularLocation>
        <location evidence="9">Chromosome</location>
        <location evidence="9">Centromere</location>
        <location evidence="9">Kinetochore</location>
    </subcellularLocation>
</comment>
<comment type="similarity">
    <text evidence="2 9">Belongs to the SPC25 family.</text>
</comment>
<evidence type="ECO:0000259" key="11">
    <source>
        <dbReference type="Pfam" id="PF08234"/>
    </source>
</evidence>
<dbReference type="AlphaFoldDB" id="A0AAF0XDY9"/>
<reference evidence="12" key="2">
    <citation type="submission" date="2022-03" db="EMBL/GenBank/DDBJ databases">
        <title>Draft title - Genomic analysis of global carrot germplasm unveils the trajectory of domestication and the origin of high carotenoid orange carrot.</title>
        <authorList>
            <person name="Iorizzo M."/>
            <person name="Ellison S."/>
            <person name="Senalik D."/>
            <person name="Macko-Podgorni A."/>
            <person name="Grzebelus D."/>
            <person name="Bostan H."/>
            <person name="Rolling W."/>
            <person name="Curaba J."/>
            <person name="Simon P."/>
        </authorList>
    </citation>
    <scope>NUCLEOTIDE SEQUENCE</scope>
    <source>
        <tissue evidence="12">Leaf</tissue>
    </source>
</reference>
<accession>A0AAF0XDY9</accession>
<dbReference type="Proteomes" id="UP000077755">
    <property type="component" value="Chromosome 6"/>
</dbReference>
<dbReference type="PANTHER" id="PTHR14281">
    <property type="entry name" value="KINETOCHORE PROTEIN SPC25-RELATED"/>
    <property type="match status" value="1"/>
</dbReference>
<keyword evidence="7 9" id="KW-0131">Cell cycle</keyword>
<keyword evidence="9" id="KW-0995">Kinetochore</keyword>
<evidence type="ECO:0000256" key="9">
    <source>
        <dbReference type="RuleBase" id="RU367150"/>
    </source>
</evidence>
<dbReference type="PANTHER" id="PTHR14281:SF0">
    <property type="entry name" value="KINETOCHORE PROTEIN SPC25"/>
    <property type="match status" value="1"/>
</dbReference>
<keyword evidence="4 9" id="KW-0132">Cell division</keyword>